<keyword evidence="3" id="KW-0520">NAD</keyword>
<dbReference type="GO" id="GO:0030267">
    <property type="term" value="F:glyoxylate reductase (NADPH) activity"/>
    <property type="evidence" value="ECO:0007669"/>
    <property type="project" value="TreeGrafter"/>
</dbReference>
<sequence>MESESSASTVRDSTVYLTRKFPEPVSRILEPLFEITLNHSDSPVGRDELLSHIERADGLLCTLNDQIDREALDIAQKLKIISTYSVGYDHIDVENATARGIYVTNTPDVLTDATADLTFALMLALSRRIVEGHNLVFNREWDMPWFPSFMLGNDLSKKTLGIVGFGRIGRAVAKRARGFGMKIRYHNSVKVSKAVEVEHDATYSPLEMLLMESDFVSIHLPLTDKTRKLISYEMIRLMKQSAYLINTSRGMIVDESGLADALRREEIAGAALDVFITEPLAETSPLLEVNNILLTPHLGSATVGTRYRMGEMAASDIRNVLLGIEPVSLVNSGVRRRPI</sequence>
<comment type="similarity">
    <text evidence="1 4">Belongs to the D-isomer specific 2-hydroxyacid dehydrogenase family.</text>
</comment>
<dbReference type="Gene3D" id="3.40.50.720">
    <property type="entry name" value="NAD(P)-binding Rossmann-like Domain"/>
    <property type="match status" value="2"/>
</dbReference>
<evidence type="ECO:0000259" key="5">
    <source>
        <dbReference type="Pfam" id="PF00389"/>
    </source>
</evidence>
<dbReference type="PANTHER" id="PTHR10996:SF283">
    <property type="entry name" value="GLYOXYLATE_HYDROXYPYRUVATE REDUCTASE B"/>
    <property type="match status" value="1"/>
</dbReference>
<evidence type="ECO:0000256" key="1">
    <source>
        <dbReference type="ARBA" id="ARBA00005854"/>
    </source>
</evidence>
<dbReference type="CDD" id="cd05301">
    <property type="entry name" value="GDH"/>
    <property type="match status" value="1"/>
</dbReference>
<organism evidence="7">
    <name type="scientific">uncultured archaeon W5-61a</name>
    <dbReference type="NCBI Taxonomy" id="1131008"/>
    <lineage>
        <taxon>Archaea</taxon>
        <taxon>environmental samples</taxon>
    </lineage>
</organism>
<evidence type="ECO:0000256" key="4">
    <source>
        <dbReference type="RuleBase" id="RU003719"/>
    </source>
</evidence>
<dbReference type="InterPro" id="IPR006140">
    <property type="entry name" value="D-isomer_DH_NAD-bd"/>
</dbReference>
<dbReference type="Pfam" id="PF00389">
    <property type="entry name" value="2-Hacid_dh"/>
    <property type="match status" value="1"/>
</dbReference>
<keyword evidence="2 4" id="KW-0560">Oxidoreductase</keyword>
<evidence type="ECO:0000256" key="2">
    <source>
        <dbReference type="ARBA" id="ARBA00023002"/>
    </source>
</evidence>
<dbReference type="EMBL" id="JQ085825">
    <property type="protein sequence ID" value="AFD03423.1"/>
    <property type="molecule type" value="Genomic_DNA"/>
</dbReference>
<evidence type="ECO:0000259" key="6">
    <source>
        <dbReference type="Pfam" id="PF02826"/>
    </source>
</evidence>
<dbReference type="InterPro" id="IPR029753">
    <property type="entry name" value="D-isomer_DH_CS"/>
</dbReference>
<reference evidence="7" key="1">
    <citation type="submission" date="2011-11" db="EMBL/GenBank/DDBJ databases">
        <title>Construction and analysis of a metagenome of deep-sea sediment.</title>
        <authorList>
            <person name="Huo Y.-Y."/>
            <person name="Cheng H."/>
            <person name="Wu M."/>
        </authorList>
    </citation>
    <scope>NUCLEOTIDE SEQUENCE</scope>
</reference>
<dbReference type="GO" id="GO:0051287">
    <property type="term" value="F:NAD binding"/>
    <property type="evidence" value="ECO:0007669"/>
    <property type="project" value="InterPro"/>
</dbReference>
<proteinExistence type="inferred from homology"/>
<dbReference type="SUPFAM" id="SSF51735">
    <property type="entry name" value="NAD(P)-binding Rossmann-fold domains"/>
    <property type="match status" value="1"/>
</dbReference>
<dbReference type="InterPro" id="IPR050223">
    <property type="entry name" value="D-isomer_2-hydroxyacid_DH"/>
</dbReference>
<feature type="domain" description="D-isomer specific 2-hydroxyacid dehydrogenase catalytic" evidence="5">
    <location>
        <begin position="27"/>
        <end position="331"/>
    </location>
</feature>
<feature type="domain" description="D-isomer specific 2-hydroxyacid dehydrogenase NAD-binding" evidence="6">
    <location>
        <begin position="119"/>
        <end position="299"/>
    </location>
</feature>
<dbReference type="GO" id="GO:0005829">
    <property type="term" value="C:cytosol"/>
    <property type="evidence" value="ECO:0007669"/>
    <property type="project" value="TreeGrafter"/>
</dbReference>
<dbReference type="PROSITE" id="PS00671">
    <property type="entry name" value="D_2_HYDROXYACID_DH_3"/>
    <property type="match status" value="1"/>
</dbReference>
<accession>H9BXA1</accession>
<name>H9BXA1_9ARCH</name>
<dbReference type="GO" id="GO:0016618">
    <property type="term" value="F:hydroxypyruvate reductase [NAD(P)H] activity"/>
    <property type="evidence" value="ECO:0007669"/>
    <property type="project" value="TreeGrafter"/>
</dbReference>
<dbReference type="InterPro" id="IPR036291">
    <property type="entry name" value="NAD(P)-bd_dom_sf"/>
</dbReference>
<dbReference type="InterPro" id="IPR029752">
    <property type="entry name" value="D-isomer_DH_CS1"/>
</dbReference>
<dbReference type="PROSITE" id="PS00065">
    <property type="entry name" value="D_2_HYDROXYACID_DH_1"/>
    <property type="match status" value="1"/>
</dbReference>
<dbReference type="SUPFAM" id="SSF52283">
    <property type="entry name" value="Formate/glycerate dehydrogenase catalytic domain-like"/>
    <property type="match status" value="1"/>
</dbReference>
<evidence type="ECO:0000313" key="7">
    <source>
        <dbReference type="EMBL" id="AFD03423.1"/>
    </source>
</evidence>
<dbReference type="AlphaFoldDB" id="H9BXA1"/>
<dbReference type="FunFam" id="3.40.50.720:FF:000203">
    <property type="entry name" value="D-3-phosphoglycerate dehydrogenase (SerA)"/>
    <property type="match status" value="1"/>
</dbReference>
<dbReference type="PANTHER" id="PTHR10996">
    <property type="entry name" value="2-HYDROXYACID DEHYDROGENASE-RELATED"/>
    <property type="match status" value="1"/>
</dbReference>
<dbReference type="InterPro" id="IPR006139">
    <property type="entry name" value="D-isomer_2_OHA_DH_cat_dom"/>
</dbReference>
<dbReference type="Pfam" id="PF02826">
    <property type="entry name" value="2-Hacid_dh_C"/>
    <property type="match status" value="1"/>
</dbReference>
<protein>
    <submittedName>
        <fullName evidence="7">Glyoxylate reductase</fullName>
    </submittedName>
</protein>
<evidence type="ECO:0000256" key="3">
    <source>
        <dbReference type="ARBA" id="ARBA00023027"/>
    </source>
</evidence>
<dbReference type="PROSITE" id="PS00670">
    <property type="entry name" value="D_2_HYDROXYACID_DH_2"/>
    <property type="match status" value="1"/>
</dbReference>